<feature type="region of interest" description="Disordered" evidence="1">
    <location>
        <begin position="306"/>
        <end position="328"/>
    </location>
</feature>
<organism evidence="2 3">
    <name type="scientific">Mycobacterium nebraskense</name>
    <dbReference type="NCBI Taxonomy" id="244292"/>
    <lineage>
        <taxon>Bacteria</taxon>
        <taxon>Bacillati</taxon>
        <taxon>Actinomycetota</taxon>
        <taxon>Actinomycetes</taxon>
        <taxon>Mycobacteriales</taxon>
        <taxon>Mycobacteriaceae</taxon>
        <taxon>Mycobacterium</taxon>
    </lineage>
</organism>
<feature type="compositionally biased region" description="Basic and acidic residues" evidence="1">
    <location>
        <begin position="315"/>
        <end position="328"/>
    </location>
</feature>
<sequence length="328" mass="35917">MTPTMVDTKVLTKAVELACRAPSLHNSQPWRWVAGGPTVDLFADPHRMVPSADSSGRESIISCGAVLDHFRVAMAADGWESNVDEFPNPNNLDHLASIDFVSAHYVAVARRDRAAAILRRRTDRRPFGAPRDWASFEPVLRSAFNGDVATLDVLADNALPLLVEAARLNEALRRYDDLYQHELRWWTAPGRHDDGIPEAALVNETQPGAVDVNRRFPAEGHTRPSSAGLHDQAKVLVLSTPGDTRADAFRCGQALSAILLECTMAGMATCTVTHVTELQASRDMIRELISDAEAVPQVLIRVGTASAGKGAPEPTPRRPIREVLEMRR</sequence>
<dbReference type="RefSeq" id="WP_046186011.1">
    <property type="nucleotide sequence ID" value="NZ_JACKSS010000166.1"/>
</dbReference>
<evidence type="ECO:0000313" key="3">
    <source>
        <dbReference type="Proteomes" id="UP000193781"/>
    </source>
</evidence>
<dbReference type="NCBIfam" id="NF047509">
    <property type="entry name" value="Rv3131_FMN_oxido"/>
    <property type="match status" value="1"/>
</dbReference>
<dbReference type="OrthoDB" id="8156917at2"/>
<reference evidence="2 3" key="1">
    <citation type="submission" date="2016-01" db="EMBL/GenBank/DDBJ databases">
        <title>The new phylogeny of the genus Mycobacterium.</title>
        <authorList>
            <person name="Tarcisio F."/>
            <person name="Conor M."/>
            <person name="Antonella G."/>
            <person name="Elisabetta G."/>
            <person name="Giulia F.S."/>
            <person name="Sara T."/>
            <person name="Anna F."/>
            <person name="Clotilde B."/>
            <person name="Roberto B."/>
            <person name="Veronica D.S."/>
            <person name="Fabio R."/>
            <person name="Monica P."/>
            <person name="Olivier J."/>
            <person name="Enrico T."/>
            <person name="Nicola S."/>
        </authorList>
    </citation>
    <scope>NUCLEOTIDE SEQUENCE [LARGE SCALE GENOMIC DNA]</scope>
    <source>
        <strain evidence="2 3">DSM 44803</strain>
    </source>
</reference>
<protein>
    <submittedName>
        <fullName evidence="2">NAD(P)H nitroreductase</fullName>
    </submittedName>
</protein>
<comment type="caution">
    <text evidence="2">The sequence shown here is derived from an EMBL/GenBank/DDBJ whole genome shotgun (WGS) entry which is preliminary data.</text>
</comment>
<name>A0A0F5N6L2_9MYCO</name>
<dbReference type="SUPFAM" id="SSF55469">
    <property type="entry name" value="FMN-dependent nitroreductase-like"/>
    <property type="match status" value="2"/>
</dbReference>
<dbReference type="PANTHER" id="PTHR23026:SF123">
    <property type="entry name" value="NAD(P)H NITROREDUCTASE RV3131-RELATED"/>
    <property type="match status" value="1"/>
</dbReference>
<dbReference type="EMBL" id="LQPH01000047">
    <property type="protein sequence ID" value="ORW30271.1"/>
    <property type="molecule type" value="Genomic_DNA"/>
</dbReference>
<evidence type="ECO:0000313" key="2">
    <source>
        <dbReference type="EMBL" id="ORW30271.1"/>
    </source>
</evidence>
<dbReference type="PANTHER" id="PTHR23026">
    <property type="entry name" value="NADPH NITROREDUCTASE"/>
    <property type="match status" value="1"/>
</dbReference>
<dbReference type="AlphaFoldDB" id="A0A0F5N6L2"/>
<keyword evidence="3" id="KW-1185">Reference proteome</keyword>
<dbReference type="Gene3D" id="3.40.109.10">
    <property type="entry name" value="NADH Oxidase"/>
    <property type="match status" value="2"/>
</dbReference>
<evidence type="ECO:0000256" key="1">
    <source>
        <dbReference type="SAM" id="MobiDB-lite"/>
    </source>
</evidence>
<dbReference type="InterPro" id="IPR050627">
    <property type="entry name" value="Nitroreductase/BluB"/>
</dbReference>
<dbReference type="STRING" id="244292.ABW17_19230"/>
<dbReference type="GO" id="GO:0016491">
    <property type="term" value="F:oxidoreductase activity"/>
    <property type="evidence" value="ECO:0007669"/>
    <property type="project" value="InterPro"/>
</dbReference>
<dbReference type="InterPro" id="IPR000415">
    <property type="entry name" value="Nitroreductase-like"/>
</dbReference>
<dbReference type="Proteomes" id="UP000193781">
    <property type="component" value="Unassembled WGS sequence"/>
</dbReference>
<proteinExistence type="predicted"/>
<accession>A0A0F5N6L2</accession>
<gene>
    <name evidence="2" type="ORF">AWC17_26385</name>
</gene>